<dbReference type="SUPFAM" id="SSF55729">
    <property type="entry name" value="Acyl-CoA N-acyltransferases (Nat)"/>
    <property type="match status" value="1"/>
</dbReference>
<evidence type="ECO:0008006" key="3">
    <source>
        <dbReference type="Google" id="ProtNLM"/>
    </source>
</evidence>
<dbReference type="EMBL" id="CP009641">
    <property type="protein sequence ID" value="AJI13752.1"/>
    <property type="molecule type" value="Genomic_DNA"/>
</dbReference>
<dbReference type="AlphaFoldDB" id="A0AAN0W9H3"/>
<reference evidence="1 2" key="1">
    <citation type="journal article" date="2015" name="Genome Announc.">
        <title>Complete genome sequences for 35 biothreat assay-relevant bacillus species.</title>
        <authorList>
            <person name="Johnson S.L."/>
            <person name="Daligault H.E."/>
            <person name="Davenport K.W."/>
            <person name="Jaissle J."/>
            <person name="Frey K.G."/>
            <person name="Ladner J.T."/>
            <person name="Broomall S.M."/>
            <person name="Bishop-Lilly K.A."/>
            <person name="Bruce D.C."/>
            <person name="Gibbons H.S."/>
            <person name="Coyne S.R."/>
            <person name="Lo C.C."/>
            <person name="Meincke L."/>
            <person name="Munk A.C."/>
            <person name="Koroleva G.I."/>
            <person name="Rosenzweig C.N."/>
            <person name="Palacios G.F."/>
            <person name="Redden C.L."/>
            <person name="Minogue T.D."/>
            <person name="Chain P.S."/>
        </authorList>
    </citation>
    <scope>NUCLEOTIDE SEQUENCE [LARGE SCALE GENOMIC DNA]</scope>
    <source>
        <strain evidence="1 2">03BB108</strain>
    </source>
</reference>
<proteinExistence type="predicted"/>
<organism evidence="1 2">
    <name type="scientific">Bacillus cereus 03BB108</name>
    <dbReference type="NCBI Taxonomy" id="451709"/>
    <lineage>
        <taxon>Bacteria</taxon>
        <taxon>Bacillati</taxon>
        <taxon>Bacillota</taxon>
        <taxon>Bacilli</taxon>
        <taxon>Bacillales</taxon>
        <taxon>Bacillaceae</taxon>
        <taxon>Bacillus</taxon>
        <taxon>Bacillus cereus group</taxon>
    </lineage>
</organism>
<sequence>MKENFIKIPLHIHDFQTLKLLLEEIIQDEIELFEGFSKYTLHISSKESKVTIDLRSELFPKPYLAIAAISITPSNQGKGSIILEWFKTFAKEKGFERLVLQEVITDEGYHFALKNRFTKAGNLYEETFGGDPSSIDGDYELYLT</sequence>
<dbReference type="Proteomes" id="UP000031861">
    <property type="component" value="Chromosome"/>
</dbReference>
<gene>
    <name evidence="1" type="ORF">AK40_3264</name>
</gene>
<accession>A0AAN0W9H3</accession>
<protein>
    <recommendedName>
        <fullName evidence="3">N-acetyltransferase</fullName>
    </recommendedName>
</protein>
<name>A0AAN0W9H3_BACCE</name>
<evidence type="ECO:0000313" key="1">
    <source>
        <dbReference type="EMBL" id="AJI13752.1"/>
    </source>
</evidence>
<dbReference type="CDD" id="cd04301">
    <property type="entry name" value="NAT_SF"/>
    <property type="match status" value="1"/>
</dbReference>
<dbReference type="RefSeq" id="WP_000662013.1">
    <property type="nucleotide sequence ID" value="NZ_CP009641.1"/>
</dbReference>
<evidence type="ECO:0000313" key="2">
    <source>
        <dbReference type="Proteomes" id="UP000031861"/>
    </source>
</evidence>
<dbReference type="InterPro" id="IPR016181">
    <property type="entry name" value="Acyl_CoA_acyltransferase"/>
</dbReference>